<organism evidence="1">
    <name type="scientific">marine sediment metagenome</name>
    <dbReference type="NCBI Taxonomy" id="412755"/>
    <lineage>
        <taxon>unclassified sequences</taxon>
        <taxon>metagenomes</taxon>
        <taxon>ecological metagenomes</taxon>
    </lineage>
</organism>
<comment type="caution">
    <text evidence="1">The sequence shown here is derived from an EMBL/GenBank/DDBJ whole genome shotgun (WGS) entry which is preliminary data.</text>
</comment>
<dbReference type="EMBL" id="LAZR01011791">
    <property type="protein sequence ID" value="KKM59668.1"/>
    <property type="molecule type" value="Genomic_DNA"/>
</dbReference>
<reference evidence="1" key="1">
    <citation type="journal article" date="2015" name="Nature">
        <title>Complex archaea that bridge the gap between prokaryotes and eukaryotes.</title>
        <authorList>
            <person name="Spang A."/>
            <person name="Saw J.H."/>
            <person name="Jorgensen S.L."/>
            <person name="Zaremba-Niedzwiedzka K."/>
            <person name="Martijn J."/>
            <person name="Lind A.E."/>
            <person name="van Eijk R."/>
            <person name="Schleper C."/>
            <person name="Guy L."/>
            <person name="Ettema T.J."/>
        </authorList>
    </citation>
    <scope>NUCLEOTIDE SEQUENCE</scope>
</reference>
<protein>
    <submittedName>
        <fullName evidence="1">Uncharacterized protein</fullName>
    </submittedName>
</protein>
<name>A0A0F9IR72_9ZZZZ</name>
<evidence type="ECO:0000313" key="1">
    <source>
        <dbReference type="EMBL" id="KKM59668.1"/>
    </source>
</evidence>
<dbReference type="AlphaFoldDB" id="A0A0F9IR72"/>
<accession>A0A0F9IR72</accession>
<gene>
    <name evidence="1" type="ORF">LCGC14_1547980</name>
</gene>
<proteinExistence type="predicted"/>
<sequence length="471" mass="55677">MTHQGQSFNFQKLSAIYYLIEEDLSAFALEGQNYEDSLFRLENKVIAIGEAKYIKSKDNWTSNSLFFISGKKKGPLIQLWERDIENYETLILFSFSDLSEKIKNYDKIKIPKEDLEQILQKMKQQSNIKRREQLSAENLSKFLEKILFKKLSINQLEELIIKSLRAEDIKTNLKKLRHFEGFIDSDDYSPGVFITRRNLLRSLKKQKKSEKNPLLKRKFLEYFNSVINLFDKMEADIKVDDEAFIHYMFVKKRTIEENIWNLHRVKESRLRLEIEELIGTKMDSDYVIQKWGKTGKLGVYLRISRLQNLKNHSEVKKSLFSYIQLIAKENGISTDTLTIQIKNKILKDKLVKCYNAFHTICNYYFQANFPERYSDEEISQNELTIALKLLNRFRDECLEHLALLYEHNDSLLKYFGPTTINIIFDPLNIYMSLKNSNGLNPIYLSINSKNVEKKSEIEPILEKLLNKINEF</sequence>